<organism evidence="2 3">
    <name type="scientific">Clathrospora elynae</name>
    <dbReference type="NCBI Taxonomy" id="706981"/>
    <lineage>
        <taxon>Eukaryota</taxon>
        <taxon>Fungi</taxon>
        <taxon>Dikarya</taxon>
        <taxon>Ascomycota</taxon>
        <taxon>Pezizomycotina</taxon>
        <taxon>Dothideomycetes</taxon>
        <taxon>Pleosporomycetidae</taxon>
        <taxon>Pleosporales</taxon>
        <taxon>Diademaceae</taxon>
        <taxon>Clathrospora</taxon>
    </lineage>
</organism>
<dbReference type="Proteomes" id="UP000800038">
    <property type="component" value="Unassembled WGS sequence"/>
</dbReference>
<dbReference type="AlphaFoldDB" id="A0A6A5S3W0"/>
<gene>
    <name evidence="2" type="ORF">EJ02DRAFT_471283</name>
</gene>
<reference evidence="2" key="1">
    <citation type="journal article" date="2020" name="Stud. Mycol.">
        <title>101 Dothideomycetes genomes: a test case for predicting lifestyles and emergence of pathogens.</title>
        <authorList>
            <person name="Haridas S."/>
            <person name="Albert R."/>
            <person name="Binder M."/>
            <person name="Bloem J."/>
            <person name="Labutti K."/>
            <person name="Salamov A."/>
            <person name="Andreopoulos B."/>
            <person name="Baker S."/>
            <person name="Barry K."/>
            <person name="Bills G."/>
            <person name="Bluhm B."/>
            <person name="Cannon C."/>
            <person name="Castanera R."/>
            <person name="Culley D."/>
            <person name="Daum C."/>
            <person name="Ezra D."/>
            <person name="Gonzalez J."/>
            <person name="Henrissat B."/>
            <person name="Kuo A."/>
            <person name="Liang C."/>
            <person name="Lipzen A."/>
            <person name="Lutzoni F."/>
            <person name="Magnuson J."/>
            <person name="Mondo S."/>
            <person name="Nolan M."/>
            <person name="Ohm R."/>
            <person name="Pangilinan J."/>
            <person name="Park H.-J."/>
            <person name="Ramirez L."/>
            <person name="Alfaro M."/>
            <person name="Sun H."/>
            <person name="Tritt A."/>
            <person name="Yoshinaga Y."/>
            <person name="Zwiers L.-H."/>
            <person name="Turgeon B."/>
            <person name="Goodwin S."/>
            <person name="Spatafora J."/>
            <person name="Crous P."/>
            <person name="Grigoriev I."/>
        </authorList>
    </citation>
    <scope>NUCLEOTIDE SEQUENCE</scope>
    <source>
        <strain evidence="2">CBS 161.51</strain>
    </source>
</reference>
<sequence>MTTIAHNGTINHAGIPNPNFVADSDIPRYAAIRFPNCVLGKEAQKLLDQVEELKNAKMPFKTTRAHGDTFLQAWIGLWRKYSSAPFVSAGPLFLCCSVVGRPSFTSLSQIRVCKAVLAALFAVYAVEDSSAALLLVVLLFP</sequence>
<keyword evidence="1" id="KW-0812">Transmembrane</keyword>
<proteinExistence type="predicted"/>
<keyword evidence="1" id="KW-0472">Membrane</keyword>
<evidence type="ECO:0000313" key="3">
    <source>
        <dbReference type="Proteomes" id="UP000800038"/>
    </source>
</evidence>
<keyword evidence="3" id="KW-1185">Reference proteome</keyword>
<accession>A0A6A5S3W0</accession>
<name>A0A6A5S3W0_9PLEO</name>
<protein>
    <submittedName>
        <fullName evidence="2">Uncharacterized protein</fullName>
    </submittedName>
</protein>
<keyword evidence="1" id="KW-1133">Transmembrane helix</keyword>
<dbReference type="OrthoDB" id="3764734at2759"/>
<evidence type="ECO:0000256" key="1">
    <source>
        <dbReference type="SAM" id="Phobius"/>
    </source>
</evidence>
<evidence type="ECO:0000313" key="2">
    <source>
        <dbReference type="EMBL" id="KAF1935315.1"/>
    </source>
</evidence>
<feature type="transmembrane region" description="Helical" evidence="1">
    <location>
        <begin position="116"/>
        <end position="140"/>
    </location>
</feature>
<dbReference type="EMBL" id="ML976285">
    <property type="protein sequence ID" value="KAF1935315.1"/>
    <property type="molecule type" value="Genomic_DNA"/>
</dbReference>